<feature type="domain" description="NAD-dependent epimerase/dehydratase" evidence="1">
    <location>
        <begin position="3"/>
        <end position="213"/>
    </location>
</feature>
<gene>
    <name evidence="2" type="ORF">MNBD_NITROSPINAE01-147</name>
</gene>
<dbReference type="Gene3D" id="3.40.50.720">
    <property type="entry name" value="NAD(P)-binding Rossmann-like Domain"/>
    <property type="match status" value="1"/>
</dbReference>
<dbReference type="PANTHER" id="PTHR12126">
    <property type="entry name" value="NADH-UBIQUINONE OXIDOREDUCTASE 39 KDA SUBUNIT-RELATED"/>
    <property type="match status" value="1"/>
</dbReference>
<dbReference type="Pfam" id="PF01370">
    <property type="entry name" value="Epimerase"/>
    <property type="match status" value="1"/>
</dbReference>
<dbReference type="EMBL" id="UOGC01000132">
    <property type="protein sequence ID" value="VAX22071.1"/>
    <property type="molecule type" value="Genomic_DNA"/>
</dbReference>
<proteinExistence type="predicted"/>
<dbReference type="InterPro" id="IPR001509">
    <property type="entry name" value="Epimerase_deHydtase"/>
</dbReference>
<dbReference type="SUPFAM" id="SSF51735">
    <property type="entry name" value="NAD(P)-binding Rossmann-fold domains"/>
    <property type="match status" value="1"/>
</dbReference>
<organism evidence="2">
    <name type="scientific">hydrothermal vent metagenome</name>
    <dbReference type="NCBI Taxonomy" id="652676"/>
    <lineage>
        <taxon>unclassified sequences</taxon>
        <taxon>metagenomes</taxon>
        <taxon>ecological metagenomes</taxon>
    </lineage>
</organism>
<evidence type="ECO:0000313" key="2">
    <source>
        <dbReference type="EMBL" id="VAX22071.1"/>
    </source>
</evidence>
<dbReference type="GO" id="GO:0044877">
    <property type="term" value="F:protein-containing complex binding"/>
    <property type="evidence" value="ECO:0007669"/>
    <property type="project" value="TreeGrafter"/>
</dbReference>
<dbReference type="InterPro" id="IPR036291">
    <property type="entry name" value="NAD(P)-bd_dom_sf"/>
</dbReference>
<evidence type="ECO:0000259" key="1">
    <source>
        <dbReference type="Pfam" id="PF01370"/>
    </source>
</evidence>
<accession>A0A3B1C5Z8</accession>
<protein>
    <recommendedName>
        <fullName evidence="1">NAD-dependent epimerase/dehydratase domain-containing protein</fullName>
    </recommendedName>
</protein>
<dbReference type="PANTHER" id="PTHR12126:SF11">
    <property type="entry name" value="NADH DEHYDROGENASE [UBIQUINONE] 1 ALPHA SUBCOMPLEX SUBUNIT 9, MITOCHONDRIAL"/>
    <property type="match status" value="1"/>
</dbReference>
<reference evidence="2" key="1">
    <citation type="submission" date="2018-06" db="EMBL/GenBank/DDBJ databases">
        <authorList>
            <person name="Zhirakovskaya E."/>
        </authorList>
    </citation>
    <scope>NUCLEOTIDE SEQUENCE</scope>
</reference>
<dbReference type="AlphaFoldDB" id="A0A3B1C5Z8"/>
<dbReference type="InterPro" id="IPR051207">
    <property type="entry name" value="ComplexI_NDUFA9_subunit"/>
</dbReference>
<sequence length="308" mass="33726">MKVFVTGATGFVGRHILARLKEDGHIISVLVRPGSEKNLPFIEGIGLVTGDIMDPSVWAKSLNNIDAVIHLTGIIREFPANEITFENLHFEATRNIVESAKAANVKRFIHMSANGASPNGVSEYQTTKWRAEKLVTESSMAWTIFRPSVIFGNAGAGMEFTAQIAKIISMAPVMPVFGDGEYMLEPVAVPDVADCFVKALTESSAENKTFHLGCGTPLTYNEIIQIIGKAVGKIRTPTIKIPFGLIEPVVRALGKFKSFPVTVDQLNILKAGNTCPEHDFVGVFNVKPTEFTYKNLPHLALFKKKRRG</sequence>
<name>A0A3B1C5Z8_9ZZZZ</name>